<dbReference type="SUPFAM" id="SSF46785">
    <property type="entry name" value="Winged helix' DNA-binding domain"/>
    <property type="match status" value="1"/>
</dbReference>
<dbReference type="PROSITE" id="PS50995">
    <property type="entry name" value="HTH_MARR_2"/>
    <property type="match status" value="1"/>
</dbReference>
<dbReference type="InterPro" id="IPR036390">
    <property type="entry name" value="WH_DNA-bd_sf"/>
</dbReference>
<evidence type="ECO:0000256" key="3">
    <source>
        <dbReference type="ARBA" id="ARBA00023163"/>
    </source>
</evidence>
<dbReference type="RefSeq" id="WP_344306936.1">
    <property type="nucleotide sequence ID" value="NZ_BAAANO010000005.1"/>
</dbReference>
<accession>A0ABN2T7P7</accession>
<dbReference type="InterPro" id="IPR039422">
    <property type="entry name" value="MarR/SlyA-like"/>
</dbReference>
<dbReference type="InterPro" id="IPR000835">
    <property type="entry name" value="HTH_MarR-typ"/>
</dbReference>
<evidence type="ECO:0000256" key="2">
    <source>
        <dbReference type="ARBA" id="ARBA00023125"/>
    </source>
</evidence>
<feature type="domain" description="HTH marR-type" evidence="4">
    <location>
        <begin position="31"/>
        <end position="171"/>
    </location>
</feature>
<keyword evidence="1" id="KW-0805">Transcription regulation</keyword>
<dbReference type="InterPro" id="IPR036388">
    <property type="entry name" value="WH-like_DNA-bd_sf"/>
</dbReference>
<dbReference type="PANTHER" id="PTHR33164">
    <property type="entry name" value="TRANSCRIPTIONAL REGULATOR, MARR FAMILY"/>
    <property type="match status" value="1"/>
</dbReference>
<dbReference type="PROSITE" id="PS01117">
    <property type="entry name" value="HTH_MARR_1"/>
    <property type="match status" value="1"/>
</dbReference>
<comment type="caution">
    <text evidence="5">The sequence shown here is derived from an EMBL/GenBank/DDBJ whole genome shotgun (WGS) entry which is preliminary data.</text>
</comment>
<dbReference type="PANTHER" id="PTHR33164:SF43">
    <property type="entry name" value="HTH-TYPE TRANSCRIPTIONAL REPRESSOR YETL"/>
    <property type="match status" value="1"/>
</dbReference>
<dbReference type="InterPro" id="IPR023187">
    <property type="entry name" value="Tscrpt_reg_MarR-type_CS"/>
</dbReference>
<dbReference type="SMART" id="SM00347">
    <property type="entry name" value="HTH_MARR"/>
    <property type="match status" value="1"/>
</dbReference>
<keyword evidence="2" id="KW-0238">DNA-binding</keyword>
<dbReference type="Pfam" id="PF12802">
    <property type="entry name" value="MarR_2"/>
    <property type="match status" value="1"/>
</dbReference>
<dbReference type="EMBL" id="BAAANO010000005">
    <property type="protein sequence ID" value="GAA2001035.1"/>
    <property type="molecule type" value="Genomic_DNA"/>
</dbReference>
<protein>
    <recommendedName>
        <fullName evidence="4">HTH marR-type domain-containing protein</fullName>
    </recommendedName>
</protein>
<gene>
    <name evidence="5" type="ORF">GCM10009755_06600</name>
</gene>
<dbReference type="Gene3D" id="1.10.10.10">
    <property type="entry name" value="Winged helix-like DNA-binding domain superfamily/Winged helix DNA-binding domain"/>
    <property type="match status" value="1"/>
</dbReference>
<keyword evidence="6" id="KW-1185">Reference proteome</keyword>
<name>A0ABN2T7P7_9MICO</name>
<keyword evidence="3" id="KW-0804">Transcription</keyword>
<organism evidence="5 6">
    <name type="scientific">Brevibacterium samyangense</name>
    <dbReference type="NCBI Taxonomy" id="366888"/>
    <lineage>
        <taxon>Bacteria</taxon>
        <taxon>Bacillati</taxon>
        <taxon>Actinomycetota</taxon>
        <taxon>Actinomycetes</taxon>
        <taxon>Micrococcales</taxon>
        <taxon>Brevibacteriaceae</taxon>
        <taxon>Brevibacterium</taxon>
    </lineage>
</organism>
<reference evidence="5 6" key="1">
    <citation type="journal article" date="2019" name="Int. J. Syst. Evol. Microbiol.">
        <title>The Global Catalogue of Microorganisms (GCM) 10K type strain sequencing project: providing services to taxonomists for standard genome sequencing and annotation.</title>
        <authorList>
            <consortium name="The Broad Institute Genomics Platform"/>
            <consortium name="The Broad Institute Genome Sequencing Center for Infectious Disease"/>
            <person name="Wu L."/>
            <person name="Ma J."/>
        </authorList>
    </citation>
    <scope>NUCLEOTIDE SEQUENCE [LARGE SCALE GENOMIC DNA]</scope>
    <source>
        <strain evidence="5 6">JCM 14546</strain>
    </source>
</reference>
<proteinExistence type="predicted"/>
<sequence length="187" mass="20956">MLPDPLIELFESRLPDLTGESGTPNVERSEQTSLFVHAAQVEAMVMRTAMARYARAHDLNLIDFQVVQSVVSLGEVGRTATPGYISTLLSMSASTLTSILERLVNRGYLTRERDSADRRRISVYYTESSADLIREFYTMLEDAYTPMFTHLSTEDIAARTDFVRLMTEATQTMIEKLSDGPAPTFEG</sequence>
<evidence type="ECO:0000313" key="5">
    <source>
        <dbReference type="EMBL" id="GAA2001035.1"/>
    </source>
</evidence>
<evidence type="ECO:0000313" key="6">
    <source>
        <dbReference type="Proteomes" id="UP001500755"/>
    </source>
</evidence>
<evidence type="ECO:0000256" key="1">
    <source>
        <dbReference type="ARBA" id="ARBA00023015"/>
    </source>
</evidence>
<evidence type="ECO:0000259" key="4">
    <source>
        <dbReference type="PROSITE" id="PS50995"/>
    </source>
</evidence>
<dbReference type="Proteomes" id="UP001500755">
    <property type="component" value="Unassembled WGS sequence"/>
</dbReference>